<protein>
    <recommendedName>
        <fullName evidence="6">RuvB-like helicase</fullName>
        <ecNumber evidence="6">3.6.4.12</ecNumber>
    </recommendedName>
</protein>
<keyword evidence="1 6" id="KW-0227">DNA damage</keyword>
<dbReference type="EMBL" id="JAUEPU010000079">
    <property type="protein sequence ID" value="KAK0480982.1"/>
    <property type="molecule type" value="Genomic_DNA"/>
</dbReference>
<keyword evidence="2 6" id="KW-0805">Transcription regulation</keyword>
<comment type="function">
    <text evidence="6">DNA helicase participates in several chromatin remodeling complexes, including the SWR1 and the INO80 complexes.</text>
</comment>
<dbReference type="InterPro" id="IPR042487">
    <property type="entry name" value="RuvBL1/2_DNA/RNA_bd_dom"/>
</dbReference>
<dbReference type="AlphaFoldDB" id="A0AA39PB69"/>
<proteinExistence type="inferred from homology"/>
<evidence type="ECO:0000313" key="8">
    <source>
        <dbReference type="EMBL" id="KAK0480982.1"/>
    </source>
</evidence>
<dbReference type="Pfam" id="PF06068">
    <property type="entry name" value="TIP49"/>
    <property type="match status" value="2"/>
</dbReference>
<evidence type="ECO:0000256" key="5">
    <source>
        <dbReference type="ARBA" id="ARBA00023204"/>
    </source>
</evidence>
<reference evidence="8" key="1">
    <citation type="submission" date="2023-06" db="EMBL/GenBank/DDBJ databases">
        <authorList>
            <consortium name="Lawrence Berkeley National Laboratory"/>
            <person name="Ahrendt S."/>
            <person name="Sahu N."/>
            <person name="Indic B."/>
            <person name="Wong-Bajracharya J."/>
            <person name="Merenyi Z."/>
            <person name="Ke H.-M."/>
            <person name="Monk M."/>
            <person name="Kocsube S."/>
            <person name="Drula E."/>
            <person name="Lipzen A."/>
            <person name="Balint B."/>
            <person name="Henrissat B."/>
            <person name="Andreopoulos B."/>
            <person name="Martin F.M."/>
            <person name="Harder C.B."/>
            <person name="Rigling D."/>
            <person name="Ford K.L."/>
            <person name="Foster G.D."/>
            <person name="Pangilinan J."/>
            <person name="Papanicolaou A."/>
            <person name="Barry K."/>
            <person name="LaButti K."/>
            <person name="Viragh M."/>
            <person name="Koriabine M."/>
            <person name="Yan M."/>
            <person name="Riley R."/>
            <person name="Champramary S."/>
            <person name="Plett K.L."/>
            <person name="Tsai I.J."/>
            <person name="Slot J."/>
            <person name="Sipos G."/>
            <person name="Plett J."/>
            <person name="Nagy L.G."/>
            <person name="Grigoriev I.V."/>
        </authorList>
    </citation>
    <scope>NUCLEOTIDE SEQUENCE</scope>
    <source>
        <strain evidence="8">HWK02</strain>
    </source>
</reference>
<dbReference type="GO" id="GO:0005524">
    <property type="term" value="F:ATP binding"/>
    <property type="evidence" value="ECO:0007669"/>
    <property type="project" value="UniProtKB-KW"/>
</dbReference>
<dbReference type="InterPro" id="IPR027238">
    <property type="entry name" value="RuvB-like"/>
</dbReference>
<comment type="similarity">
    <text evidence="6">Belongs to the RuvB family.</text>
</comment>
<keyword evidence="3" id="KW-0010">Activator</keyword>
<sequence length="462" mass="51157">MPLGPIEEMATVTLRRKRLSDCGDALAQESARNGRYYACSSELFSPPSPLLYLPDELLKIFATLPNTVEIILTLATTDLSFPIMAIQITTGTSELQDVAKMERIRQNVRCVLGTLLGDRLEPRANSQGMVGQVKARKAVQMILKVVQEGRIAERAMLFSGPPSTGKTAIALDVPFTMIAASEAFRRSIGIHIKEETELVEGEVVKIQINRDLTGATKTGKLIIKITDMETIYDLGSKMIEALSKENLSAGDIITIDKTSGKITQLGPSFAQPRYYDAMGADTKFVDGPEAGRRGFLALFACDTGETKPELRNQINTKVSEWHEGKAEIIPGVLFIDEVHMLDIECLSFLNRALENDLAPWVIKASSRGMARTRGIAFCSPQGLSVDLLDRVLIVSMKPYSEEDIEQIIQIRHQEEDVTLIAGAASPYIHGHSNDTAVLGRSDFVRRRWPGSERRIIKWAWRI</sequence>
<dbReference type="GO" id="GO:0003678">
    <property type="term" value="F:DNA helicase activity"/>
    <property type="evidence" value="ECO:0007669"/>
    <property type="project" value="UniProtKB-EC"/>
</dbReference>
<evidence type="ECO:0000256" key="4">
    <source>
        <dbReference type="ARBA" id="ARBA00023163"/>
    </source>
</evidence>
<keyword evidence="6" id="KW-0547">Nucleotide-binding</keyword>
<gene>
    <name evidence="8" type="ORF">EDD18DRAFT_1363584</name>
</gene>
<accession>A0AA39PB69</accession>
<dbReference type="Proteomes" id="UP001175228">
    <property type="component" value="Unassembled WGS sequence"/>
</dbReference>
<keyword evidence="6" id="KW-0378">Hydrolase</keyword>
<keyword evidence="6" id="KW-0156">Chromatin regulator</keyword>
<evidence type="ECO:0000256" key="1">
    <source>
        <dbReference type="ARBA" id="ARBA00022763"/>
    </source>
</evidence>
<feature type="domain" description="TIP49 P-loop" evidence="7">
    <location>
        <begin position="116"/>
        <end position="289"/>
    </location>
</feature>
<dbReference type="Gene3D" id="3.40.50.300">
    <property type="entry name" value="P-loop containing nucleotide triphosphate hydrolases"/>
    <property type="match status" value="1"/>
</dbReference>
<dbReference type="GO" id="GO:0006325">
    <property type="term" value="P:chromatin organization"/>
    <property type="evidence" value="ECO:0007669"/>
    <property type="project" value="UniProtKB-KW"/>
</dbReference>
<comment type="subcellular location">
    <subcellularLocation>
        <location evidence="6">Nucleus</location>
    </subcellularLocation>
</comment>
<comment type="catalytic activity">
    <reaction evidence="6">
        <text>ATP + H2O = ADP + phosphate + H(+)</text>
        <dbReference type="Rhea" id="RHEA:13065"/>
        <dbReference type="ChEBI" id="CHEBI:15377"/>
        <dbReference type="ChEBI" id="CHEBI:15378"/>
        <dbReference type="ChEBI" id="CHEBI:30616"/>
        <dbReference type="ChEBI" id="CHEBI:43474"/>
        <dbReference type="ChEBI" id="CHEBI:456216"/>
        <dbReference type="EC" id="3.6.4.12"/>
    </reaction>
</comment>
<evidence type="ECO:0000256" key="2">
    <source>
        <dbReference type="ARBA" id="ARBA00023015"/>
    </source>
</evidence>
<evidence type="ECO:0000256" key="6">
    <source>
        <dbReference type="RuleBase" id="RU363048"/>
    </source>
</evidence>
<name>A0AA39PB69_9AGAR</name>
<dbReference type="GO" id="GO:0016787">
    <property type="term" value="F:hydrolase activity"/>
    <property type="evidence" value="ECO:0007669"/>
    <property type="project" value="UniProtKB-KW"/>
</dbReference>
<dbReference type="GO" id="GO:0006281">
    <property type="term" value="P:DNA repair"/>
    <property type="evidence" value="ECO:0007669"/>
    <property type="project" value="UniProtKB-KW"/>
</dbReference>
<keyword evidence="4 6" id="KW-0804">Transcription</keyword>
<comment type="caution">
    <text evidence="8">The sequence shown here is derived from an EMBL/GenBank/DDBJ whole genome shotgun (WGS) entry which is preliminary data.</text>
</comment>
<feature type="domain" description="TIP49 P-loop" evidence="7">
    <location>
        <begin position="292"/>
        <end position="402"/>
    </location>
</feature>
<dbReference type="SUPFAM" id="SSF52540">
    <property type="entry name" value="P-loop containing nucleoside triphosphate hydrolases"/>
    <property type="match status" value="1"/>
</dbReference>
<evidence type="ECO:0000256" key="3">
    <source>
        <dbReference type="ARBA" id="ARBA00023159"/>
    </source>
</evidence>
<dbReference type="InterPro" id="IPR027417">
    <property type="entry name" value="P-loop_NTPase"/>
</dbReference>
<keyword evidence="6" id="KW-0067">ATP-binding</keyword>
<dbReference type="GO" id="GO:0005634">
    <property type="term" value="C:nucleus"/>
    <property type="evidence" value="ECO:0007669"/>
    <property type="project" value="UniProtKB-SubCell"/>
</dbReference>
<dbReference type="PANTHER" id="PTHR11093">
    <property type="entry name" value="RUVB-RELATED REPTIN AND PONTIN"/>
    <property type="match status" value="1"/>
</dbReference>
<organism evidence="8 9">
    <name type="scientific">Armillaria luteobubalina</name>
    <dbReference type="NCBI Taxonomy" id="153913"/>
    <lineage>
        <taxon>Eukaryota</taxon>
        <taxon>Fungi</taxon>
        <taxon>Dikarya</taxon>
        <taxon>Basidiomycota</taxon>
        <taxon>Agaricomycotina</taxon>
        <taxon>Agaricomycetes</taxon>
        <taxon>Agaricomycetidae</taxon>
        <taxon>Agaricales</taxon>
        <taxon>Marasmiineae</taxon>
        <taxon>Physalacriaceae</taxon>
        <taxon>Armillaria</taxon>
    </lineage>
</organism>
<evidence type="ECO:0000259" key="7">
    <source>
        <dbReference type="Pfam" id="PF06068"/>
    </source>
</evidence>
<dbReference type="InterPro" id="IPR010339">
    <property type="entry name" value="TIP49_P-loop"/>
</dbReference>
<evidence type="ECO:0000313" key="9">
    <source>
        <dbReference type="Proteomes" id="UP001175228"/>
    </source>
</evidence>
<dbReference type="EC" id="3.6.4.12" evidence="6"/>
<keyword evidence="5 6" id="KW-0234">DNA repair</keyword>
<keyword evidence="9" id="KW-1185">Reference proteome</keyword>
<dbReference type="Gene3D" id="2.40.50.360">
    <property type="entry name" value="RuvB-like helicase, domain II"/>
    <property type="match status" value="1"/>
</dbReference>
<keyword evidence="6" id="KW-0347">Helicase</keyword>
<keyword evidence="6" id="KW-0539">Nucleus</keyword>